<dbReference type="OrthoDB" id="2593174at2759"/>
<dbReference type="Proteomes" id="UP000059188">
    <property type="component" value="Unassembled WGS sequence"/>
</dbReference>
<dbReference type="STRING" id="1108050.A0A0B7G0W1"/>
<accession>A0A0B7G0W1</accession>
<name>A0A0B7G0W1_THACB</name>
<dbReference type="AlphaFoldDB" id="A0A0B7G0W1"/>
<evidence type="ECO:0000313" key="2">
    <source>
        <dbReference type="EMBL" id="CEL63570.1"/>
    </source>
</evidence>
<feature type="coiled-coil region" evidence="1">
    <location>
        <begin position="70"/>
        <end position="97"/>
    </location>
</feature>
<reference evidence="2 3" key="1">
    <citation type="submission" date="2014-11" db="EMBL/GenBank/DDBJ databases">
        <authorList>
            <person name="Wibberg Daniel"/>
        </authorList>
    </citation>
    <scope>NUCLEOTIDE SEQUENCE [LARGE SCALE GENOMIC DNA]</scope>
    <source>
        <strain evidence="2">Rhizoctonia solani AG1-IB 7/3/14</strain>
    </source>
</reference>
<evidence type="ECO:0000313" key="3">
    <source>
        <dbReference type="Proteomes" id="UP000059188"/>
    </source>
</evidence>
<gene>
    <name evidence="2" type="ORF">RSOLAG1IB_10867</name>
</gene>
<proteinExistence type="predicted"/>
<sequence>MDTVRRLERIVQARNTELAQTEESIRTQALEAEQLRSHAREVERIKAQRDDALLAESQLRKHFEDAQKLRTAESSELSKLRERVKHLSDETTRSQRRVNELMTESADKEVRIVQLSKARAQDLEDKEGLNVALQSKQQELELIKRKLGVRGTAGATPAPSRMQRGSYSRRESIASSTALETPLTRAVVNKDFPEFTPSESAMSISSHSFASTPLQTSSRANIYGGTTEIAITSTPSTVKPTRRAPDLIPPRSSLRIASVSHRASSSVSLLRGVHFAAHGSETDDSDATLQAAWT</sequence>
<protein>
    <submittedName>
        <fullName evidence="2">Uncharacterized protein</fullName>
    </submittedName>
</protein>
<keyword evidence="1" id="KW-0175">Coiled coil</keyword>
<organism evidence="2 3">
    <name type="scientific">Thanatephorus cucumeris (strain AG1-IB / isolate 7/3/14)</name>
    <name type="common">Lettuce bottom rot fungus</name>
    <name type="synonym">Rhizoctonia solani</name>
    <dbReference type="NCBI Taxonomy" id="1108050"/>
    <lineage>
        <taxon>Eukaryota</taxon>
        <taxon>Fungi</taxon>
        <taxon>Dikarya</taxon>
        <taxon>Basidiomycota</taxon>
        <taxon>Agaricomycotina</taxon>
        <taxon>Agaricomycetes</taxon>
        <taxon>Cantharellales</taxon>
        <taxon>Ceratobasidiaceae</taxon>
        <taxon>Rhizoctonia</taxon>
        <taxon>Rhizoctonia solani AG-1</taxon>
    </lineage>
</organism>
<evidence type="ECO:0000256" key="1">
    <source>
        <dbReference type="SAM" id="Coils"/>
    </source>
</evidence>
<keyword evidence="3" id="KW-1185">Reference proteome</keyword>
<dbReference type="EMBL" id="LN679185">
    <property type="protein sequence ID" value="CEL63570.1"/>
    <property type="molecule type" value="Genomic_DNA"/>
</dbReference>